<dbReference type="Gene3D" id="3.10.10.10">
    <property type="entry name" value="HIV Type 1 Reverse Transcriptase, subunit A, domain 1"/>
    <property type="match status" value="1"/>
</dbReference>
<dbReference type="InterPro" id="IPR000477">
    <property type="entry name" value="RT_dom"/>
</dbReference>
<accession>A0ABY9DXE8</accession>
<evidence type="ECO:0000259" key="1">
    <source>
        <dbReference type="PROSITE" id="PS50994"/>
    </source>
</evidence>
<evidence type="ECO:0000313" key="3">
    <source>
        <dbReference type="Proteomes" id="UP001227230"/>
    </source>
</evidence>
<feature type="domain" description="Integrase catalytic" evidence="1">
    <location>
        <begin position="368"/>
        <end position="455"/>
    </location>
</feature>
<dbReference type="SUPFAM" id="SSF56672">
    <property type="entry name" value="DNA/RNA polymerases"/>
    <property type="match status" value="1"/>
</dbReference>
<reference evidence="2 3" key="1">
    <citation type="journal article" date="2023" name="Hortic Res">
        <title>The complete reference genome for grapevine (Vitis vinifera L.) genetics and breeding.</title>
        <authorList>
            <person name="Shi X."/>
            <person name="Cao S."/>
            <person name="Wang X."/>
            <person name="Huang S."/>
            <person name="Wang Y."/>
            <person name="Liu Z."/>
            <person name="Liu W."/>
            <person name="Leng X."/>
            <person name="Peng Y."/>
            <person name="Wang N."/>
            <person name="Wang Y."/>
            <person name="Ma Z."/>
            <person name="Xu X."/>
            <person name="Zhang F."/>
            <person name="Xue H."/>
            <person name="Zhong H."/>
            <person name="Wang Y."/>
            <person name="Zhang K."/>
            <person name="Velt A."/>
            <person name="Avia K."/>
            <person name="Holtgrawe D."/>
            <person name="Grimplet J."/>
            <person name="Matus J.T."/>
            <person name="Ware D."/>
            <person name="Wu X."/>
            <person name="Wang H."/>
            <person name="Liu C."/>
            <person name="Fang Y."/>
            <person name="Rustenholz C."/>
            <person name="Cheng Z."/>
            <person name="Xiao H."/>
            <person name="Zhou Y."/>
        </authorList>
    </citation>
    <scope>NUCLEOTIDE SEQUENCE [LARGE SCALE GENOMIC DNA]</scope>
    <source>
        <strain evidence="3">cv. Pinot noir / PN40024</strain>
        <tissue evidence="2">Leaf</tissue>
    </source>
</reference>
<dbReference type="InterPro" id="IPR043502">
    <property type="entry name" value="DNA/RNA_pol_sf"/>
</dbReference>
<dbReference type="SUPFAM" id="SSF53098">
    <property type="entry name" value="Ribonuclease H-like"/>
    <property type="match status" value="1"/>
</dbReference>
<gene>
    <name evidence="2" type="ORF">VitviT2T_028685</name>
</gene>
<dbReference type="Pfam" id="PF00078">
    <property type="entry name" value="RVT_1"/>
    <property type="match status" value="1"/>
</dbReference>
<dbReference type="Gene3D" id="3.30.420.10">
    <property type="entry name" value="Ribonuclease H-like superfamily/Ribonuclease H"/>
    <property type="match status" value="1"/>
</dbReference>
<dbReference type="InterPro" id="IPR001584">
    <property type="entry name" value="Integrase_cat-core"/>
</dbReference>
<evidence type="ECO:0000313" key="2">
    <source>
        <dbReference type="EMBL" id="WKA11159.1"/>
    </source>
</evidence>
<dbReference type="PANTHER" id="PTHR24559:SF457">
    <property type="entry name" value="RNA-DIRECTED DNA POLYMERASE HOMOLOG"/>
    <property type="match status" value="1"/>
</dbReference>
<dbReference type="InterPro" id="IPR053134">
    <property type="entry name" value="RNA-dir_DNA_polymerase"/>
</dbReference>
<dbReference type="Proteomes" id="UP001227230">
    <property type="component" value="Chromosome 18"/>
</dbReference>
<keyword evidence="3" id="KW-1185">Reference proteome</keyword>
<organism evidence="2 3">
    <name type="scientific">Vitis vinifera</name>
    <name type="common">Grape</name>
    <dbReference type="NCBI Taxonomy" id="29760"/>
    <lineage>
        <taxon>Eukaryota</taxon>
        <taxon>Viridiplantae</taxon>
        <taxon>Streptophyta</taxon>
        <taxon>Embryophyta</taxon>
        <taxon>Tracheophyta</taxon>
        <taxon>Spermatophyta</taxon>
        <taxon>Magnoliopsida</taxon>
        <taxon>eudicotyledons</taxon>
        <taxon>Gunneridae</taxon>
        <taxon>Pentapetalae</taxon>
        <taxon>rosids</taxon>
        <taxon>Vitales</taxon>
        <taxon>Vitaceae</taxon>
        <taxon>Viteae</taxon>
        <taxon>Vitis</taxon>
    </lineage>
</organism>
<dbReference type="PROSITE" id="PS50994">
    <property type="entry name" value="INTEGRASE"/>
    <property type="match status" value="1"/>
</dbReference>
<dbReference type="InterPro" id="IPR036397">
    <property type="entry name" value="RNaseH_sf"/>
</dbReference>
<dbReference type="PANTHER" id="PTHR24559">
    <property type="entry name" value="TRANSPOSON TY3-I GAG-POL POLYPROTEIN"/>
    <property type="match status" value="1"/>
</dbReference>
<sequence length="455" mass="52351">MFGVSTIKVIKETQTIPISELLEDDGSLFEGTIFDIDDEIAQPYSDRDSFDHDSNPINERVSLAIEDVEAVDFGTNDQPKELKIGSLLSTYKSDRLIHLLRSYLDVFAWSYEDMPSLDPSIVKEEIQKQLSVGFILVVEYLEWLANVIPIPKKDGKVRVCVDFEDLNKSSPKDDFPLPHIDLLVNSTASHSMLSFMNGFLRYNQILMAQKDMEKTTFITEWGTYCYRVMPFGLKNIRATYQRAATTLFHNMLHRNVEVYVDDMIVKSQGQADHLAALERFFERIQKFRLRLNPNNGTFGVTSRKLLGHMVSERGIEVDPDKIKAILDMLVSRIEKDIRGFLRRLQYISRFIARLTNISYQSGYGIGVLLVSPQGDHISRKISPKSSNGHEFILVAIDYFTKWVEFASYARLTSARVASFIRSHSIFHYRVPHELISDRGVHFRAEIDTLLQRYNI</sequence>
<name>A0ABY9DXE8_VITVI</name>
<proteinExistence type="predicted"/>
<dbReference type="InterPro" id="IPR012337">
    <property type="entry name" value="RNaseH-like_sf"/>
</dbReference>
<dbReference type="InterPro" id="IPR043128">
    <property type="entry name" value="Rev_trsase/Diguanyl_cyclase"/>
</dbReference>
<dbReference type="Gene3D" id="3.30.70.270">
    <property type="match status" value="1"/>
</dbReference>
<dbReference type="CDD" id="cd01647">
    <property type="entry name" value="RT_LTR"/>
    <property type="match status" value="1"/>
</dbReference>
<protein>
    <recommendedName>
        <fullName evidence="1">Integrase catalytic domain-containing protein</fullName>
    </recommendedName>
</protein>
<dbReference type="EMBL" id="CP126665">
    <property type="protein sequence ID" value="WKA11159.1"/>
    <property type="molecule type" value="Genomic_DNA"/>
</dbReference>